<dbReference type="EMBL" id="JABBCP010000002">
    <property type="protein sequence ID" value="NMF55765.1"/>
    <property type="molecule type" value="Genomic_DNA"/>
</dbReference>
<proteinExistence type="predicted"/>
<protein>
    <submittedName>
        <fullName evidence="1">Uncharacterized protein</fullName>
    </submittedName>
</protein>
<evidence type="ECO:0000313" key="2">
    <source>
        <dbReference type="Proteomes" id="UP000546970"/>
    </source>
</evidence>
<keyword evidence="2" id="KW-1185">Reference proteome</keyword>
<evidence type="ECO:0000313" key="1">
    <source>
        <dbReference type="EMBL" id="NMF55765.1"/>
    </source>
</evidence>
<accession>A0A7X9UC30</accession>
<dbReference type="Proteomes" id="UP000546970">
    <property type="component" value="Unassembled WGS sequence"/>
</dbReference>
<gene>
    <name evidence="1" type="ORF">HF320_05420</name>
</gene>
<reference evidence="1 2" key="1">
    <citation type="submission" date="2020-04" db="EMBL/GenBank/DDBJ databases">
        <title>Collinsella sp. KGMB02528 nov., an anaerobic actinobacterium isolated from human feces.</title>
        <authorList>
            <person name="Han K.-I."/>
            <person name="Eom M.K."/>
            <person name="Kim J.-S."/>
            <person name="Lee K.C."/>
            <person name="Suh M.K."/>
            <person name="Park S.-H."/>
            <person name="Lee J.H."/>
            <person name="Kang S.W."/>
            <person name="Park J.-E."/>
            <person name="Oh B.S."/>
            <person name="Yu S.Y."/>
            <person name="Choi S.-H."/>
            <person name="Lee D.H."/>
            <person name="Yoon H."/>
            <person name="Kim B.-Y."/>
            <person name="Lee J.H."/>
            <person name="Lee J.-S."/>
        </authorList>
    </citation>
    <scope>NUCLEOTIDE SEQUENCE [LARGE SCALE GENOMIC DNA]</scope>
    <source>
        <strain evidence="1 2">KGMB02528</strain>
    </source>
</reference>
<dbReference type="RefSeq" id="WP_169277376.1">
    <property type="nucleotide sequence ID" value="NZ_JABBCP010000002.1"/>
</dbReference>
<organism evidence="1 2">
    <name type="scientific">Collinsella acetigenes</name>
    <dbReference type="NCBI Taxonomy" id="2713419"/>
    <lineage>
        <taxon>Bacteria</taxon>
        <taxon>Bacillati</taxon>
        <taxon>Actinomycetota</taxon>
        <taxon>Coriobacteriia</taxon>
        <taxon>Coriobacteriales</taxon>
        <taxon>Coriobacteriaceae</taxon>
        <taxon>Collinsella</taxon>
    </lineage>
</organism>
<sequence>MGVILRTPPPARIVIEICQVAAATGIAAGHAVLIQAFDDARKSAFGIHLARKESLVEVEVLKHLFKVAALGVVAGIGKNVVSFLAHLPCVGRILVFHVEIRQGCKFLSIDLLKLHDGPSFSNGTRPMPAALPLSVRARGDMGCISFRKRRRAQTTHGICAHLKHIANYSVP</sequence>
<dbReference type="AlphaFoldDB" id="A0A7X9UC30"/>
<comment type="caution">
    <text evidence="1">The sequence shown here is derived from an EMBL/GenBank/DDBJ whole genome shotgun (WGS) entry which is preliminary data.</text>
</comment>
<name>A0A7X9UC30_9ACTN</name>